<accession>A0A5B7KJI8</accession>
<protein>
    <submittedName>
        <fullName evidence="2">Uncharacterized protein</fullName>
    </submittedName>
</protein>
<name>A0A5B7KJI8_PORTR</name>
<evidence type="ECO:0000256" key="1">
    <source>
        <dbReference type="SAM" id="MobiDB-lite"/>
    </source>
</evidence>
<proteinExistence type="predicted"/>
<feature type="region of interest" description="Disordered" evidence="1">
    <location>
        <begin position="1"/>
        <end position="28"/>
    </location>
</feature>
<dbReference type="EMBL" id="VSRR010154376">
    <property type="protein sequence ID" value="MPD07026.1"/>
    <property type="molecule type" value="Genomic_DNA"/>
</dbReference>
<comment type="caution">
    <text evidence="2">The sequence shown here is derived from an EMBL/GenBank/DDBJ whole genome shotgun (WGS) entry which is preliminary data.</text>
</comment>
<sequence length="28" mass="2854">MDGATGAPRASQAGGLQQGMGRVQEGHW</sequence>
<dbReference type="Proteomes" id="UP000324222">
    <property type="component" value="Unassembled WGS sequence"/>
</dbReference>
<evidence type="ECO:0000313" key="2">
    <source>
        <dbReference type="EMBL" id="MPD07026.1"/>
    </source>
</evidence>
<evidence type="ECO:0000313" key="3">
    <source>
        <dbReference type="Proteomes" id="UP000324222"/>
    </source>
</evidence>
<reference evidence="2 3" key="1">
    <citation type="submission" date="2019-05" db="EMBL/GenBank/DDBJ databases">
        <title>Another draft genome of Portunus trituberculatus and its Hox gene families provides insights of decapod evolution.</title>
        <authorList>
            <person name="Jeong J.-H."/>
            <person name="Song I."/>
            <person name="Kim S."/>
            <person name="Choi T."/>
            <person name="Kim D."/>
            <person name="Ryu S."/>
            <person name="Kim W."/>
        </authorList>
    </citation>
    <scope>NUCLEOTIDE SEQUENCE [LARGE SCALE GENOMIC DNA]</scope>
    <source>
        <tissue evidence="2">Muscle</tissue>
    </source>
</reference>
<dbReference type="AlphaFoldDB" id="A0A5B7KJI8"/>
<organism evidence="2 3">
    <name type="scientific">Portunus trituberculatus</name>
    <name type="common">Swimming crab</name>
    <name type="synonym">Neptunus trituberculatus</name>
    <dbReference type="NCBI Taxonomy" id="210409"/>
    <lineage>
        <taxon>Eukaryota</taxon>
        <taxon>Metazoa</taxon>
        <taxon>Ecdysozoa</taxon>
        <taxon>Arthropoda</taxon>
        <taxon>Crustacea</taxon>
        <taxon>Multicrustacea</taxon>
        <taxon>Malacostraca</taxon>
        <taxon>Eumalacostraca</taxon>
        <taxon>Eucarida</taxon>
        <taxon>Decapoda</taxon>
        <taxon>Pleocyemata</taxon>
        <taxon>Brachyura</taxon>
        <taxon>Eubrachyura</taxon>
        <taxon>Portunoidea</taxon>
        <taxon>Portunidae</taxon>
        <taxon>Portuninae</taxon>
        <taxon>Portunus</taxon>
    </lineage>
</organism>
<keyword evidence="3" id="KW-1185">Reference proteome</keyword>
<gene>
    <name evidence="2" type="ORF">E2C01_102867</name>
</gene>